<sequence length="131" mass="14676">MGLHLGEASKRLRGERYLTGRRRWKDHLESLNQQGNNRTRVTRIVGNGVNHLTLVDTWMEAPTATAIAELVIGTFEKTTSLYTIKLSTKGTGGIITSMSTIMVKVRSKPVLAYLASYLTNYIVIKLILFTH</sequence>
<name>A0A0D9QIT9_PLAFR</name>
<dbReference type="EMBL" id="KQ030392">
    <property type="protein sequence ID" value="KJP85621.1"/>
    <property type="molecule type" value="Genomic_DNA"/>
</dbReference>
<accession>A0A0D9QIT9</accession>
<organism evidence="2 3">
    <name type="scientific">Plasmodium fragile</name>
    <dbReference type="NCBI Taxonomy" id="5857"/>
    <lineage>
        <taxon>Eukaryota</taxon>
        <taxon>Sar</taxon>
        <taxon>Alveolata</taxon>
        <taxon>Apicomplexa</taxon>
        <taxon>Aconoidasida</taxon>
        <taxon>Haemosporida</taxon>
        <taxon>Plasmodiidae</taxon>
        <taxon>Plasmodium</taxon>
        <taxon>Plasmodium (Plasmodium)</taxon>
    </lineage>
</organism>
<evidence type="ECO:0000313" key="2">
    <source>
        <dbReference type="EMBL" id="KJP85621.1"/>
    </source>
</evidence>
<dbReference type="GeneID" id="24270048"/>
<keyword evidence="3" id="KW-1185">Reference proteome</keyword>
<reference evidence="2 3" key="1">
    <citation type="submission" date="2014-03" db="EMBL/GenBank/DDBJ databases">
        <title>The Genome Sequence of Plasmodium fragile nilgiri.</title>
        <authorList>
            <consortium name="The Broad Institute Genomics Platform"/>
            <consortium name="The Broad Institute Genome Sequencing Center for Infectious Disease"/>
            <person name="Neafsey D."/>
            <person name="Duraisingh M."/>
            <person name="Young S.K."/>
            <person name="Zeng Q."/>
            <person name="Gargeya S."/>
            <person name="Abouelleil A."/>
            <person name="Alvarado L."/>
            <person name="Chapman S.B."/>
            <person name="Gainer-Dewar J."/>
            <person name="Goldberg J."/>
            <person name="Griggs A."/>
            <person name="Gujja S."/>
            <person name="Hansen M."/>
            <person name="Howarth C."/>
            <person name="Imamovic A."/>
            <person name="Larimer J."/>
            <person name="Pearson M."/>
            <person name="Poon T.W."/>
            <person name="Priest M."/>
            <person name="Roberts A."/>
            <person name="Saif S."/>
            <person name="Shea T."/>
            <person name="Sykes S."/>
            <person name="Wortman J."/>
            <person name="Nusbaum C."/>
            <person name="Birren B."/>
        </authorList>
    </citation>
    <scope>NUCLEOTIDE SEQUENCE [LARGE SCALE GENOMIC DNA]</scope>
    <source>
        <strain evidence="3">nilgiri</strain>
    </source>
</reference>
<keyword evidence="1" id="KW-0472">Membrane</keyword>
<gene>
    <name evidence="2" type="ORF">AK88_04734</name>
</gene>
<dbReference type="VEuPathDB" id="PlasmoDB:AK88_04734"/>
<evidence type="ECO:0000256" key="1">
    <source>
        <dbReference type="SAM" id="Phobius"/>
    </source>
</evidence>
<dbReference type="AlphaFoldDB" id="A0A0D9QIT9"/>
<dbReference type="RefSeq" id="XP_012337765.1">
    <property type="nucleotide sequence ID" value="XM_012482342.1"/>
</dbReference>
<proteinExistence type="predicted"/>
<keyword evidence="1" id="KW-1133">Transmembrane helix</keyword>
<protein>
    <submittedName>
        <fullName evidence="2">Uncharacterized protein</fullName>
    </submittedName>
</protein>
<dbReference type="Proteomes" id="UP000054561">
    <property type="component" value="Unassembled WGS sequence"/>
</dbReference>
<feature type="transmembrane region" description="Helical" evidence="1">
    <location>
        <begin position="110"/>
        <end position="129"/>
    </location>
</feature>
<keyword evidence="1" id="KW-0812">Transmembrane</keyword>
<evidence type="ECO:0000313" key="3">
    <source>
        <dbReference type="Proteomes" id="UP000054561"/>
    </source>
</evidence>